<dbReference type="EMBL" id="PGCJ01000208">
    <property type="protein sequence ID" value="PLW38410.1"/>
    <property type="molecule type" value="Genomic_DNA"/>
</dbReference>
<keyword evidence="2" id="KW-1185">Reference proteome</keyword>
<organism evidence="1 2">
    <name type="scientific">Puccinia coronata f. sp. avenae</name>
    <dbReference type="NCBI Taxonomy" id="200324"/>
    <lineage>
        <taxon>Eukaryota</taxon>
        <taxon>Fungi</taxon>
        <taxon>Dikarya</taxon>
        <taxon>Basidiomycota</taxon>
        <taxon>Pucciniomycotina</taxon>
        <taxon>Pucciniomycetes</taxon>
        <taxon>Pucciniales</taxon>
        <taxon>Pucciniaceae</taxon>
        <taxon>Puccinia</taxon>
    </lineage>
</organism>
<name>A0A2N5UKV4_9BASI</name>
<protein>
    <submittedName>
        <fullName evidence="1">Uncharacterized protein</fullName>
    </submittedName>
</protein>
<evidence type="ECO:0000313" key="2">
    <source>
        <dbReference type="Proteomes" id="UP000235388"/>
    </source>
</evidence>
<sequence>MSSQSTKLSCSASDDDIIWLPSPPPQDSYPLVSNIYSFVPLPFTETVDTHQSSNRPVNSLNLVRRLHGVAPSFPTNPVRFTIPGNTRNDAFKFVTAMQATIQWNREQKTHNASVPVKTSLSGKRLGRPPIMRFKLEYTCP</sequence>
<dbReference type="Proteomes" id="UP000235388">
    <property type="component" value="Unassembled WGS sequence"/>
</dbReference>
<evidence type="ECO:0000313" key="1">
    <source>
        <dbReference type="EMBL" id="PLW38410.1"/>
    </source>
</evidence>
<comment type="caution">
    <text evidence="1">The sequence shown here is derived from an EMBL/GenBank/DDBJ whole genome shotgun (WGS) entry which is preliminary data.</text>
</comment>
<gene>
    <name evidence="1" type="ORF">PCANC_13654</name>
</gene>
<dbReference type="OrthoDB" id="10497190at2759"/>
<proteinExistence type="predicted"/>
<reference evidence="1 2" key="1">
    <citation type="submission" date="2017-11" db="EMBL/GenBank/DDBJ databases">
        <title>De novo assembly and phasing of dikaryotic genomes from two isolates of Puccinia coronata f. sp. avenae, the causal agent of oat crown rust.</title>
        <authorList>
            <person name="Miller M.E."/>
            <person name="Zhang Y."/>
            <person name="Omidvar V."/>
            <person name="Sperschneider J."/>
            <person name="Schwessinger B."/>
            <person name="Raley C."/>
            <person name="Palmer J.M."/>
            <person name="Garnica D."/>
            <person name="Upadhyaya N."/>
            <person name="Rathjen J."/>
            <person name="Taylor J.M."/>
            <person name="Park R.F."/>
            <person name="Dodds P.N."/>
            <person name="Hirsch C.D."/>
            <person name="Kianian S.F."/>
            <person name="Figueroa M."/>
        </authorList>
    </citation>
    <scope>NUCLEOTIDE SEQUENCE [LARGE SCALE GENOMIC DNA]</scope>
    <source>
        <strain evidence="1">12NC29</strain>
    </source>
</reference>
<accession>A0A2N5UKV4</accession>
<dbReference type="AlphaFoldDB" id="A0A2N5UKV4"/>